<dbReference type="Gene3D" id="2.60.40.3780">
    <property type="match status" value="1"/>
</dbReference>
<evidence type="ECO:0000256" key="1">
    <source>
        <dbReference type="SAM" id="MobiDB-lite"/>
    </source>
</evidence>
<reference evidence="3" key="1">
    <citation type="journal article" date="2019" name="Int. J. Syst. Evol. Microbiol.">
        <title>The Global Catalogue of Microorganisms (GCM) 10K type strain sequencing project: providing services to taxonomists for standard genome sequencing and annotation.</title>
        <authorList>
            <consortium name="The Broad Institute Genomics Platform"/>
            <consortium name="The Broad Institute Genome Sequencing Center for Infectious Disease"/>
            <person name="Wu L."/>
            <person name="Ma J."/>
        </authorList>
    </citation>
    <scope>NUCLEOTIDE SEQUENCE [LARGE SCALE GENOMIC DNA]</scope>
    <source>
        <strain evidence="3">JCM 17017</strain>
    </source>
</reference>
<sequence>MVIGIAGVFLAACTGSSTSPATDSGSPSQAGPSAAVEAKPADGARDLAPGDPVMVSAKGSTLRNVSLMDEKASR</sequence>
<dbReference type="Proteomes" id="UP001501624">
    <property type="component" value="Unassembled WGS sequence"/>
</dbReference>
<evidence type="ECO:0000313" key="3">
    <source>
        <dbReference type="Proteomes" id="UP001501624"/>
    </source>
</evidence>
<feature type="compositionally biased region" description="Low complexity" evidence="1">
    <location>
        <begin position="24"/>
        <end position="35"/>
    </location>
</feature>
<evidence type="ECO:0000313" key="2">
    <source>
        <dbReference type="EMBL" id="GAA3856531.1"/>
    </source>
</evidence>
<comment type="caution">
    <text evidence="2">The sequence shown here is derived from an EMBL/GenBank/DDBJ whole genome shotgun (WGS) entry which is preliminary data.</text>
</comment>
<keyword evidence="3" id="KW-1185">Reference proteome</keyword>
<name>A0ABP7JVP8_9PSEU</name>
<proteinExistence type="predicted"/>
<dbReference type="RefSeq" id="WP_237339353.1">
    <property type="nucleotide sequence ID" value="NZ_JAKGSD010000055.1"/>
</dbReference>
<feature type="region of interest" description="Disordered" evidence="1">
    <location>
        <begin position="16"/>
        <end position="56"/>
    </location>
</feature>
<organism evidence="2 3">
    <name type="scientific">Amycolatopsis tucumanensis</name>
    <dbReference type="NCBI Taxonomy" id="401106"/>
    <lineage>
        <taxon>Bacteria</taxon>
        <taxon>Bacillati</taxon>
        <taxon>Actinomycetota</taxon>
        <taxon>Actinomycetes</taxon>
        <taxon>Pseudonocardiales</taxon>
        <taxon>Pseudonocardiaceae</taxon>
        <taxon>Amycolatopsis</taxon>
    </lineage>
</organism>
<dbReference type="EMBL" id="BAABCM010000026">
    <property type="protein sequence ID" value="GAA3856531.1"/>
    <property type="molecule type" value="Genomic_DNA"/>
</dbReference>
<accession>A0ABP7JVP8</accession>
<gene>
    <name evidence="2" type="ORF">GCM10022380_87560</name>
</gene>
<protein>
    <submittedName>
        <fullName evidence="2">Uncharacterized protein</fullName>
    </submittedName>
</protein>